<comment type="caution">
    <text evidence="13">The sequence shown here is derived from an EMBL/GenBank/DDBJ whole genome shotgun (WGS) entry which is preliminary data.</text>
</comment>
<keyword evidence="8" id="KW-0472">Membrane</keyword>
<dbReference type="Pfam" id="PF00899">
    <property type="entry name" value="ThiF"/>
    <property type="match status" value="1"/>
</dbReference>
<evidence type="ECO:0000256" key="9">
    <source>
        <dbReference type="ARBA" id="ARBA00023268"/>
    </source>
</evidence>
<dbReference type="InterPro" id="IPR035985">
    <property type="entry name" value="Ubiquitin-activating_enz"/>
</dbReference>
<evidence type="ECO:0000256" key="4">
    <source>
        <dbReference type="ARBA" id="ARBA00022695"/>
    </source>
</evidence>
<dbReference type="Gene3D" id="3.40.250.10">
    <property type="entry name" value="Rhodanese-like domain"/>
    <property type="match status" value="1"/>
</dbReference>
<evidence type="ECO:0000256" key="2">
    <source>
        <dbReference type="ARBA" id="ARBA00022679"/>
    </source>
</evidence>
<dbReference type="NCBIfam" id="NF004281">
    <property type="entry name" value="PRK05690.1"/>
    <property type="match status" value="1"/>
</dbReference>
<dbReference type="RefSeq" id="WP_193905933.1">
    <property type="nucleotide sequence ID" value="NZ_JADEXG010000014.1"/>
</dbReference>
<proteinExistence type="inferred from homology"/>
<dbReference type="PANTHER" id="PTHR10953:SF102">
    <property type="entry name" value="ADENYLYLTRANSFERASE AND SULFURTRANSFERASE MOCS3"/>
    <property type="match status" value="1"/>
</dbReference>
<dbReference type="EMBL" id="JADEXG010000014">
    <property type="protein sequence ID" value="MBE9077272.1"/>
    <property type="molecule type" value="Genomic_DNA"/>
</dbReference>
<dbReference type="InterPro" id="IPR036873">
    <property type="entry name" value="Rhodanese-like_dom_sf"/>
</dbReference>
<dbReference type="GO" id="GO:0008146">
    <property type="term" value="F:sulfotransferase activity"/>
    <property type="evidence" value="ECO:0007669"/>
    <property type="project" value="TreeGrafter"/>
</dbReference>
<keyword evidence="4 13" id="KW-0548">Nucleotidyltransferase</keyword>
<comment type="similarity">
    <text evidence="10">In the N-terminal section; belongs to the HesA/MoeB/ThiF family.</text>
</comment>
<dbReference type="FunFam" id="3.40.250.10:FF:000025">
    <property type="entry name" value="Molybdopterin biosynthesis MoeZ"/>
    <property type="match status" value="1"/>
</dbReference>
<keyword evidence="7" id="KW-1133">Transmembrane helix</keyword>
<dbReference type="Proteomes" id="UP000636505">
    <property type="component" value="Unassembled WGS sequence"/>
</dbReference>
<comment type="subcellular location">
    <subcellularLocation>
        <location evidence="1">Membrane</location>
        <topology evidence="1">Single-pass membrane protein</topology>
    </subcellularLocation>
</comment>
<dbReference type="InterPro" id="IPR001763">
    <property type="entry name" value="Rhodanese-like_dom"/>
</dbReference>
<reference evidence="13" key="1">
    <citation type="submission" date="2020-10" db="EMBL/GenBank/DDBJ databases">
        <authorList>
            <person name="Castelo-Branco R."/>
            <person name="Eusebio N."/>
            <person name="Adriana R."/>
            <person name="Vieira A."/>
            <person name="Brugerolle De Fraissinette N."/>
            <person name="Rezende De Castro R."/>
            <person name="Schneider M.P."/>
            <person name="Vasconcelos V."/>
            <person name="Leao P.N."/>
        </authorList>
    </citation>
    <scope>NUCLEOTIDE SEQUENCE</scope>
    <source>
        <strain evidence="13">LEGE 07310</strain>
    </source>
</reference>
<evidence type="ECO:0000256" key="10">
    <source>
        <dbReference type="ARBA" id="ARBA00060757"/>
    </source>
</evidence>
<keyword evidence="9" id="KW-0511">Multifunctional enzyme</keyword>
<evidence type="ECO:0000256" key="3">
    <source>
        <dbReference type="ARBA" id="ARBA00022692"/>
    </source>
</evidence>
<dbReference type="SMART" id="SM00450">
    <property type="entry name" value="RHOD"/>
    <property type="match status" value="1"/>
</dbReference>
<dbReference type="SUPFAM" id="SSF69572">
    <property type="entry name" value="Activating enzymes of the ubiquitin-like proteins"/>
    <property type="match status" value="1"/>
</dbReference>
<keyword evidence="5" id="KW-0547">Nucleotide-binding</keyword>
<evidence type="ECO:0000256" key="1">
    <source>
        <dbReference type="ARBA" id="ARBA00004167"/>
    </source>
</evidence>
<organism evidence="13 14">
    <name type="scientific">Vasconcelosia minhoensis LEGE 07310</name>
    <dbReference type="NCBI Taxonomy" id="915328"/>
    <lineage>
        <taxon>Bacteria</taxon>
        <taxon>Bacillati</taxon>
        <taxon>Cyanobacteriota</taxon>
        <taxon>Cyanophyceae</taxon>
        <taxon>Nodosilineales</taxon>
        <taxon>Cymatolegaceae</taxon>
        <taxon>Vasconcelosia</taxon>
        <taxon>Vasconcelosia minhoensis</taxon>
    </lineage>
</organism>
<dbReference type="InterPro" id="IPR000594">
    <property type="entry name" value="ThiF_NAD_FAD-bd"/>
</dbReference>
<gene>
    <name evidence="13" type="primary">moeB</name>
    <name evidence="13" type="ORF">IQ241_08180</name>
</gene>
<keyword evidence="2" id="KW-0808">Transferase</keyword>
<evidence type="ECO:0000313" key="13">
    <source>
        <dbReference type="EMBL" id="MBE9077272.1"/>
    </source>
</evidence>
<dbReference type="GO" id="GO:0005524">
    <property type="term" value="F:ATP binding"/>
    <property type="evidence" value="ECO:0007669"/>
    <property type="project" value="UniProtKB-KW"/>
</dbReference>
<dbReference type="GO" id="GO:0016020">
    <property type="term" value="C:membrane"/>
    <property type="evidence" value="ECO:0007669"/>
    <property type="project" value="UniProtKB-SubCell"/>
</dbReference>
<dbReference type="PROSITE" id="PS50206">
    <property type="entry name" value="RHODANESE_3"/>
    <property type="match status" value="1"/>
</dbReference>
<dbReference type="GO" id="GO:0008641">
    <property type="term" value="F:ubiquitin-like modifier activating enzyme activity"/>
    <property type="evidence" value="ECO:0007669"/>
    <property type="project" value="InterPro"/>
</dbReference>
<dbReference type="CDD" id="cd00158">
    <property type="entry name" value="RHOD"/>
    <property type="match status" value="1"/>
</dbReference>
<dbReference type="FunFam" id="3.40.50.720:FF:000033">
    <property type="entry name" value="Adenylyltransferase and sulfurtransferase MOCS3"/>
    <property type="match status" value="1"/>
</dbReference>
<dbReference type="PANTHER" id="PTHR10953">
    <property type="entry name" value="UBIQUITIN-ACTIVATING ENZYME E1"/>
    <property type="match status" value="1"/>
</dbReference>
<evidence type="ECO:0000256" key="8">
    <source>
        <dbReference type="ARBA" id="ARBA00023136"/>
    </source>
</evidence>
<evidence type="ECO:0000256" key="6">
    <source>
        <dbReference type="ARBA" id="ARBA00022840"/>
    </source>
</evidence>
<sequence>MLNPNLDEIQLNKEEYERYSRHLILPEVGLEGQKKLKAASVCCVGTGGLGSPLLLYLAAAGIGRIGIVDFDRVDSSNLQRQIIHGTSWVGKPKIESAKSRILEINPACQVDLYETRLSAENALDIFRPYDIVVDGTDNFPTRYLVNDACVLLDKPNVYGSIFRFEGQATVFNYEEGPNYRDLYPEPPPPGLVPSCAEGGVLGILPGMIGVIQATETIKIILGQGKTLSGRLLVYNSLDMSFRELRLKPLPQAERPVIDKLIDYEQFCGIPQAKAEEAKQQATLAEMSVTELKALLDSKADDYLLLDVRNPNEYEIAKIPGSVLVPLPEIENGNGIQEVRSLLNGHKLIAHCKMGGRSAKALALLKQAGIEGTNVKGGILAWSREVDPSVPEY</sequence>
<dbReference type="InterPro" id="IPR045886">
    <property type="entry name" value="ThiF/MoeB/HesA"/>
</dbReference>
<keyword evidence="6" id="KW-0067">ATP-binding</keyword>
<dbReference type="NCBIfam" id="NF005646">
    <property type="entry name" value="PRK07411.1"/>
    <property type="match status" value="1"/>
</dbReference>
<protein>
    <recommendedName>
        <fullName evidence="11">Probable adenylyltransferase/sulfurtransferase MoeZ</fullName>
    </recommendedName>
</protein>
<feature type="domain" description="Rhodanese" evidence="12">
    <location>
        <begin position="298"/>
        <end position="390"/>
    </location>
</feature>
<evidence type="ECO:0000256" key="11">
    <source>
        <dbReference type="ARBA" id="ARBA00067503"/>
    </source>
</evidence>
<keyword evidence="14" id="KW-1185">Reference proteome</keyword>
<accession>A0A8J7DB60</accession>
<evidence type="ECO:0000259" key="12">
    <source>
        <dbReference type="PROSITE" id="PS50206"/>
    </source>
</evidence>
<dbReference type="CDD" id="cd00757">
    <property type="entry name" value="ThiF_MoeB_HesA_family"/>
    <property type="match status" value="1"/>
</dbReference>
<dbReference type="Gene3D" id="3.40.50.720">
    <property type="entry name" value="NAD(P)-binding Rossmann-like Domain"/>
    <property type="match status" value="1"/>
</dbReference>
<dbReference type="GO" id="GO:0016779">
    <property type="term" value="F:nucleotidyltransferase activity"/>
    <property type="evidence" value="ECO:0007669"/>
    <property type="project" value="UniProtKB-KW"/>
</dbReference>
<evidence type="ECO:0000313" key="14">
    <source>
        <dbReference type="Proteomes" id="UP000636505"/>
    </source>
</evidence>
<dbReference type="GO" id="GO:0004792">
    <property type="term" value="F:thiosulfate-cyanide sulfurtransferase activity"/>
    <property type="evidence" value="ECO:0007669"/>
    <property type="project" value="TreeGrafter"/>
</dbReference>
<keyword evidence="3" id="KW-0812">Transmembrane</keyword>
<dbReference type="AlphaFoldDB" id="A0A8J7DB60"/>
<dbReference type="Pfam" id="PF00581">
    <property type="entry name" value="Rhodanese"/>
    <property type="match status" value="1"/>
</dbReference>
<evidence type="ECO:0000256" key="5">
    <source>
        <dbReference type="ARBA" id="ARBA00022741"/>
    </source>
</evidence>
<evidence type="ECO:0000256" key="7">
    <source>
        <dbReference type="ARBA" id="ARBA00022989"/>
    </source>
</evidence>
<name>A0A8J7DB60_9CYAN</name>
<dbReference type="GO" id="GO:0005829">
    <property type="term" value="C:cytosol"/>
    <property type="evidence" value="ECO:0007669"/>
    <property type="project" value="TreeGrafter"/>
</dbReference>